<feature type="domain" description="FAD dependent oxidoreductase" evidence="2">
    <location>
        <begin position="65"/>
        <end position="313"/>
    </location>
</feature>
<name>A0A4D4KKU1_STRVO</name>
<evidence type="ECO:0000256" key="1">
    <source>
        <dbReference type="SAM" id="MobiDB-lite"/>
    </source>
</evidence>
<gene>
    <name evidence="3" type="ORF">SVIO_003840</name>
</gene>
<dbReference type="Gene3D" id="3.40.50.720">
    <property type="entry name" value="NAD(P)-binding Rossmann-like Domain"/>
    <property type="match status" value="1"/>
</dbReference>
<dbReference type="OrthoDB" id="4775411at2"/>
<reference evidence="3 4" key="1">
    <citation type="journal article" date="2020" name="Int. J. Syst. Evol. Microbiol.">
        <title>Reclassification of Streptomyces castelarensis and Streptomyces sporoclivatus as later heterotypic synonyms of Streptomyces antimycoticus.</title>
        <authorList>
            <person name="Komaki H."/>
            <person name="Tamura T."/>
        </authorList>
    </citation>
    <scope>NUCLEOTIDE SEQUENCE [LARGE SCALE GENOMIC DNA]</scope>
    <source>
        <strain evidence="3 4">NBRC 13459</strain>
    </source>
</reference>
<feature type="compositionally biased region" description="Basic and acidic residues" evidence="1">
    <location>
        <begin position="12"/>
        <end position="29"/>
    </location>
</feature>
<feature type="region of interest" description="Disordered" evidence="1">
    <location>
        <begin position="1"/>
        <end position="29"/>
    </location>
</feature>
<evidence type="ECO:0000313" key="4">
    <source>
        <dbReference type="Proteomes" id="UP000301309"/>
    </source>
</evidence>
<keyword evidence="4" id="KW-1185">Reference proteome</keyword>
<dbReference type="Gene3D" id="3.30.9.10">
    <property type="entry name" value="D-Amino Acid Oxidase, subunit A, domain 2"/>
    <property type="match status" value="1"/>
</dbReference>
<dbReference type="InterPro" id="IPR006076">
    <property type="entry name" value="FAD-dep_OxRdtase"/>
</dbReference>
<dbReference type="AlphaFoldDB" id="A0A4D4KKU1"/>
<dbReference type="RefSeq" id="WP_137975859.1">
    <property type="nucleotide sequence ID" value="NZ_BAAASO010000074.1"/>
</dbReference>
<dbReference type="Pfam" id="PF01266">
    <property type="entry name" value="DAO"/>
    <property type="match status" value="1"/>
</dbReference>
<comment type="caution">
    <text evidence="3">The sequence shown here is derived from an EMBL/GenBank/DDBJ whole genome shotgun (WGS) entry which is preliminary data.</text>
</comment>
<dbReference type="Gene3D" id="3.50.50.60">
    <property type="entry name" value="FAD/NAD(P)-binding domain"/>
    <property type="match status" value="1"/>
</dbReference>
<dbReference type="SUPFAM" id="SSF51905">
    <property type="entry name" value="FAD/NAD(P)-binding domain"/>
    <property type="match status" value="1"/>
</dbReference>
<dbReference type="EMBL" id="BJHW01000001">
    <property type="protein sequence ID" value="GDY49761.1"/>
    <property type="molecule type" value="Genomic_DNA"/>
</dbReference>
<accession>A0A4D4KKU1</accession>
<sequence>MSPADPAFGQEPEEHWGVLGEADKATPVKPERGNYAEFYRLLGEALREGTEPPVDPSDAVTVLDIIRHAHQVQRGYASHLVSRADLTAHHLAPGPRDQLAIHNPGEGWVSLPHLIDALATEFAELGGQLVTGAGRCPVEAERENGRVSGVRSENGRSWHGDAVVVACGSDTPAVVAELGVYIPDGSVPSMLVIAEPARAEARSVLNTPRVAMRPNPGETFAIDHSWYEDRIVEHEDGTWSIDEATVNELVGEASALLDDAEPLIPASWKLGRKPIPGDGQPVFGELATVPGCHVAFTHSGATLGLIAGELTTHEVLTGDRHPLLAEFRPERYSPTHRGEV</sequence>
<dbReference type="Proteomes" id="UP000301309">
    <property type="component" value="Unassembled WGS sequence"/>
</dbReference>
<evidence type="ECO:0000313" key="3">
    <source>
        <dbReference type="EMBL" id="GDY49761.1"/>
    </source>
</evidence>
<evidence type="ECO:0000259" key="2">
    <source>
        <dbReference type="Pfam" id="PF01266"/>
    </source>
</evidence>
<dbReference type="Gene3D" id="3.30.360.10">
    <property type="entry name" value="Dihydrodipicolinate Reductase, domain 2"/>
    <property type="match status" value="1"/>
</dbReference>
<organism evidence="3 4">
    <name type="scientific">Streptomyces violaceusniger</name>
    <dbReference type="NCBI Taxonomy" id="68280"/>
    <lineage>
        <taxon>Bacteria</taxon>
        <taxon>Bacillati</taxon>
        <taxon>Actinomycetota</taxon>
        <taxon>Actinomycetes</taxon>
        <taxon>Kitasatosporales</taxon>
        <taxon>Streptomycetaceae</taxon>
        <taxon>Streptomyces</taxon>
        <taxon>Streptomyces violaceusniger group</taxon>
    </lineage>
</organism>
<protein>
    <recommendedName>
        <fullName evidence="2">FAD dependent oxidoreductase domain-containing protein</fullName>
    </recommendedName>
</protein>
<dbReference type="InterPro" id="IPR036188">
    <property type="entry name" value="FAD/NAD-bd_sf"/>
</dbReference>
<proteinExistence type="predicted"/>